<feature type="domain" description="DUF4218" evidence="2">
    <location>
        <begin position="367"/>
        <end position="403"/>
    </location>
</feature>
<name>A0AA38W832_9ASTR</name>
<evidence type="ECO:0000256" key="1">
    <source>
        <dbReference type="SAM" id="MobiDB-lite"/>
    </source>
</evidence>
<gene>
    <name evidence="3" type="ORF">OSB04_031404</name>
</gene>
<dbReference type="InterPro" id="IPR025452">
    <property type="entry name" value="DUF4218"/>
</dbReference>
<evidence type="ECO:0000259" key="2">
    <source>
        <dbReference type="Pfam" id="PF13960"/>
    </source>
</evidence>
<keyword evidence="4" id="KW-1185">Reference proteome</keyword>
<reference evidence="3" key="1">
    <citation type="submission" date="2023-03" db="EMBL/GenBank/DDBJ databases">
        <title>Chromosome-scale reference genome and RAD-based genetic map of yellow starthistle (Centaurea solstitialis) reveal putative structural variation and QTLs associated with invader traits.</title>
        <authorList>
            <person name="Reatini B."/>
            <person name="Cang F.A."/>
            <person name="Jiang Q."/>
            <person name="Mckibben M.T.W."/>
            <person name="Barker M.S."/>
            <person name="Rieseberg L.H."/>
            <person name="Dlugosch K.M."/>
        </authorList>
    </citation>
    <scope>NUCLEOTIDE SEQUENCE</scope>
    <source>
        <strain evidence="3">CAN-66</strain>
        <tissue evidence="3">Leaf</tissue>
    </source>
</reference>
<dbReference type="PANTHER" id="PTHR48258">
    <property type="entry name" value="DUF4218 DOMAIN-CONTAINING PROTEIN-RELATED"/>
    <property type="match status" value="1"/>
</dbReference>
<dbReference type="InterPro" id="IPR004242">
    <property type="entry name" value="Transposase_21"/>
</dbReference>
<dbReference type="Pfam" id="PF13960">
    <property type="entry name" value="DUF4218"/>
    <property type="match status" value="2"/>
</dbReference>
<evidence type="ECO:0000313" key="4">
    <source>
        <dbReference type="Proteomes" id="UP001172457"/>
    </source>
</evidence>
<dbReference type="Proteomes" id="UP001172457">
    <property type="component" value="Chromosome 8"/>
</dbReference>
<protein>
    <recommendedName>
        <fullName evidence="2">DUF4218 domain-containing protein</fullName>
    </recommendedName>
</protein>
<organism evidence="3 4">
    <name type="scientific">Centaurea solstitialis</name>
    <name type="common">yellow star-thistle</name>
    <dbReference type="NCBI Taxonomy" id="347529"/>
    <lineage>
        <taxon>Eukaryota</taxon>
        <taxon>Viridiplantae</taxon>
        <taxon>Streptophyta</taxon>
        <taxon>Embryophyta</taxon>
        <taxon>Tracheophyta</taxon>
        <taxon>Spermatophyta</taxon>
        <taxon>Magnoliopsida</taxon>
        <taxon>eudicotyledons</taxon>
        <taxon>Gunneridae</taxon>
        <taxon>Pentapetalae</taxon>
        <taxon>asterids</taxon>
        <taxon>campanulids</taxon>
        <taxon>Asterales</taxon>
        <taxon>Asteraceae</taxon>
        <taxon>Carduoideae</taxon>
        <taxon>Cardueae</taxon>
        <taxon>Centaureinae</taxon>
        <taxon>Centaurea</taxon>
    </lineage>
</organism>
<sequence>MRWHKEKRVNDDNIVRHSADSEAWKHLDKVFPSFPKDPCNVRLGLATDGFNPFGNLSSSYSMWRVFVVPYNLPPWKCMKDPYMFMLLLIPCPKSPGINIDVYLQPLIDELNELWVGVTTYDADRKETFSLRAALLCEPYGFTNTKKRKYLEEKPRWKKKSSFFRIPYWAQLKVRHNIDITHVVKNVSESLVATLFNIKGKTKDTWKSHKDLMDQGLKKSVHLQPHGNSFVMPMACYHLTKDKKEKILDLLKYVKFPDGFASNISRCVRWGEFQLSCMKSHDFYVFIQRVLPLSIRGCLTKEVRLVLYELSEFIQKLCTRNVYLDVVEKQEAEIVIILCKLERLYPPSFFDIMTHLLILSPYEAKIAARPEGCIAERYIDNECLNFCSMYLNDVDTVFNKVERNNEMMESGGENFVFSCKGRPLGSQRICAMSETELRKIHTYILNNCHELEELINKHKIELERESYNDVNERHDKQFASWLGLRVNNCQQPFASEIRILSRGPLSFVNQFSGCMVNGYMFHTQSREKDRKTQNSGVVVRGDHGENVIDFYGILEEVLEVEYLGENKRVLVFKCDWFRVGDARGNVPLELVDDSLVIDERFIDDDEIDPTDSEFSQKEDSWEDSTDSN</sequence>
<comment type="caution">
    <text evidence="3">The sequence shown here is derived from an EMBL/GenBank/DDBJ whole genome shotgun (WGS) entry which is preliminary data.</text>
</comment>
<dbReference type="AlphaFoldDB" id="A0AA38W832"/>
<feature type="domain" description="DUF4218" evidence="2">
    <location>
        <begin position="316"/>
        <end position="366"/>
    </location>
</feature>
<evidence type="ECO:0000313" key="3">
    <source>
        <dbReference type="EMBL" id="KAJ9538671.1"/>
    </source>
</evidence>
<dbReference type="Pfam" id="PF02992">
    <property type="entry name" value="Transposase_21"/>
    <property type="match status" value="1"/>
</dbReference>
<dbReference type="PANTHER" id="PTHR48258:SF6">
    <property type="entry name" value="LEUCINE-RICH REPEAT DOMAIN, L DOMAIN-CONTAINING PROTEIN"/>
    <property type="match status" value="1"/>
</dbReference>
<proteinExistence type="predicted"/>
<accession>A0AA38W832</accession>
<feature type="region of interest" description="Disordered" evidence="1">
    <location>
        <begin position="602"/>
        <end position="627"/>
    </location>
</feature>
<dbReference type="EMBL" id="JARYMX010000008">
    <property type="protein sequence ID" value="KAJ9538671.1"/>
    <property type="molecule type" value="Genomic_DNA"/>
</dbReference>